<reference evidence="7" key="2">
    <citation type="submission" date="2025-09" db="UniProtKB">
        <authorList>
            <consortium name="Ensembl"/>
        </authorList>
    </citation>
    <scope>IDENTIFICATION</scope>
</reference>
<evidence type="ECO:0000259" key="6">
    <source>
        <dbReference type="SMART" id="SM00415"/>
    </source>
</evidence>
<organism evidence="7 8">
    <name type="scientific">Amphilophus citrinellus</name>
    <name type="common">Midas cichlid</name>
    <name type="synonym">Cichlasoma citrinellum</name>
    <dbReference type="NCBI Taxonomy" id="61819"/>
    <lineage>
        <taxon>Eukaryota</taxon>
        <taxon>Metazoa</taxon>
        <taxon>Chordata</taxon>
        <taxon>Craniata</taxon>
        <taxon>Vertebrata</taxon>
        <taxon>Euteleostomi</taxon>
        <taxon>Actinopterygii</taxon>
        <taxon>Neopterygii</taxon>
        <taxon>Teleostei</taxon>
        <taxon>Neoteleostei</taxon>
        <taxon>Acanthomorphata</taxon>
        <taxon>Ovalentaria</taxon>
        <taxon>Cichlomorphae</taxon>
        <taxon>Cichliformes</taxon>
        <taxon>Cichlidae</taxon>
        <taxon>New World cichlids</taxon>
        <taxon>Cichlasomatinae</taxon>
        <taxon>Heroini</taxon>
        <taxon>Amphilophus</taxon>
    </lineage>
</organism>
<dbReference type="GO" id="GO:0005634">
    <property type="term" value="C:nucleus"/>
    <property type="evidence" value="ECO:0007669"/>
    <property type="project" value="UniProtKB-SubCell"/>
</dbReference>
<dbReference type="InterPro" id="IPR036388">
    <property type="entry name" value="WH-like_DNA-bd_sf"/>
</dbReference>
<keyword evidence="3" id="KW-0238">DNA-binding</keyword>
<dbReference type="Ensembl" id="ENSACIT00000016055.1">
    <property type="protein sequence ID" value="ENSACIP00000015643.1"/>
    <property type="gene ID" value="ENSACIG00000012140.1"/>
</dbReference>
<dbReference type="Gene3D" id="1.10.10.10">
    <property type="entry name" value="Winged helix-like DNA-binding domain superfamily/Winged helix DNA-binding domain"/>
    <property type="match status" value="1"/>
</dbReference>
<dbReference type="InterPro" id="IPR000232">
    <property type="entry name" value="HSF_DNA-bd"/>
</dbReference>
<evidence type="ECO:0000256" key="3">
    <source>
        <dbReference type="ARBA" id="ARBA00023125"/>
    </source>
</evidence>
<keyword evidence="4" id="KW-0539">Nucleus</keyword>
<dbReference type="InterPro" id="IPR036390">
    <property type="entry name" value="WH_DNA-bd_sf"/>
</dbReference>
<dbReference type="SUPFAM" id="SSF46785">
    <property type="entry name" value="Winged helix' DNA-binding domain"/>
    <property type="match status" value="1"/>
</dbReference>
<dbReference type="PANTHER" id="PTHR10015">
    <property type="entry name" value="HEAT SHOCK TRANSCRIPTION FACTOR"/>
    <property type="match status" value="1"/>
</dbReference>
<sequence>STRRCEYSSLPDTINPNHFPAKLWRLVNNPANKGICWDHHGELVVIDQQVFEREVLSPSAIISDSTEAFKTTNFSSFVRQLNLYGFKKADGQTNLDMKVYHCFYNPSFKRDHPELVAKLRRLTVDNKAKLEAGLSVNCRPPSGYQRFCLDGGDRDKHVRGGKCYSLMVGLMRCFLKNGTAALCENLFCGQVCVERPSVTFKRKKKSYFIYLKFAIAEYSKIYFSAGCSGDMSFLRENSQGLQKNENQEAKNYDINLEAVFQIADEVMQTPPSICLVKVEPQEELVPAPESSANACYDSSSGSTIRSYSFCAERTIVSSNHPIVAYKEQQECVVSVPEQMPDDAIVEVSLCTEDFLKLKCPCFIGITVMCDIVSFSMQLSSDLKCLLLW</sequence>
<comment type="subcellular location">
    <subcellularLocation>
        <location evidence="1">Nucleus</location>
    </subcellularLocation>
</comment>
<accession>A0A3Q0S148</accession>
<evidence type="ECO:0000256" key="1">
    <source>
        <dbReference type="ARBA" id="ARBA00004123"/>
    </source>
</evidence>
<keyword evidence="8" id="KW-1185">Reference proteome</keyword>
<dbReference type="GO" id="GO:0003700">
    <property type="term" value="F:DNA-binding transcription factor activity"/>
    <property type="evidence" value="ECO:0007669"/>
    <property type="project" value="InterPro"/>
</dbReference>
<evidence type="ECO:0000313" key="7">
    <source>
        <dbReference type="Ensembl" id="ENSACIP00000015643.1"/>
    </source>
</evidence>
<evidence type="ECO:0000256" key="5">
    <source>
        <dbReference type="RuleBase" id="RU004020"/>
    </source>
</evidence>
<evidence type="ECO:0000256" key="2">
    <source>
        <dbReference type="ARBA" id="ARBA00006403"/>
    </source>
</evidence>
<dbReference type="GeneTree" id="ENSGT00510000048674"/>
<evidence type="ECO:0000313" key="8">
    <source>
        <dbReference type="Proteomes" id="UP000261340"/>
    </source>
</evidence>
<dbReference type="STRING" id="61819.ENSACIP00000015643"/>
<dbReference type="GO" id="GO:0043565">
    <property type="term" value="F:sequence-specific DNA binding"/>
    <property type="evidence" value="ECO:0007669"/>
    <property type="project" value="InterPro"/>
</dbReference>
<proteinExistence type="inferred from homology"/>
<dbReference type="AlphaFoldDB" id="A0A3Q0S148"/>
<dbReference type="Pfam" id="PF00447">
    <property type="entry name" value="HSF_DNA-bind"/>
    <property type="match status" value="1"/>
</dbReference>
<evidence type="ECO:0000256" key="4">
    <source>
        <dbReference type="ARBA" id="ARBA00023242"/>
    </source>
</evidence>
<dbReference type="PANTHER" id="PTHR10015:SF336">
    <property type="entry name" value="HEAT SHOCK TRANSCRIPTION FACTOR, Y-LINKED"/>
    <property type="match status" value="1"/>
</dbReference>
<comment type="similarity">
    <text evidence="2 5">Belongs to the HSF family.</text>
</comment>
<protein>
    <recommendedName>
        <fullName evidence="6">HSF-type DNA-binding domain-containing protein</fullName>
    </recommendedName>
</protein>
<reference evidence="7" key="1">
    <citation type="submission" date="2025-08" db="UniProtKB">
        <authorList>
            <consortium name="Ensembl"/>
        </authorList>
    </citation>
    <scope>IDENTIFICATION</scope>
</reference>
<dbReference type="SMART" id="SM00415">
    <property type="entry name" value="HSF"/>
    <property type="match status" value="1"/>
</dbReference>
<feature type="domain" description="HSF-type DNA-binding" evidence="6">
    <location>
        <begin position="15"/>
        <end position="122"/>
    </location>
</feature>
<dbReference type="Proteomes" id="UP000261340">
    <property type="component" value="Unplaced"/>
</dbReference>
<name>A0A3Q0S148_AMPCI</name>